<dbReference type="GO" id="GO:0006623">
    <property type="term" value="P:protein targeting to vacuole"/>
    <property type="evidence" value="ECO:0007669"/>
    <property type="project" value="TreeGrafter"/>
</dbReference>
<feature type="domain" description="Vacuolar protein sorting-associated protein 13 VPS13 adaptor binding" evidence="7">
    <location>
        <begin position="1627"/>
        <end position="2192"/>
    </location>
</feature>
<keyword evidence="9" id="KW-1185">Reference proteome</keyword>
<dbReference type="InterPro" id="IPR026847">
    <property type="entry name" value="VPS13"/>
</dbReference>
<feature type="region of interest" description="Disordered" evidence="4">
    <location>
        <begin position="1081"/>
        <end position="1116"/>
    </location>
</feature>
<dbReference type="PANTHER" id="PTHR16166:SF93">
    <property type="entry name" value="INTERMEMBRANE LIPID TRANSFER PROTEIN VPS13"/>
    <property type="match status" value="1"/>
</dbReference>
<dbReference type="GO" id="GO:0045053">
    <property type="term" value="P:protein retention in Golgi apparatus"/>
    <property type="evidence" value="ECO:0007669"/>
    <property type="project" value="TreeGrafter"/>
</dbReference>
<dbReference type="GO" id="GO:0045324">
    <property type="term" value="P:late endosome to vacuole transport"/>
    <property type="evidence" value="ECO:0007669"/>
    <property type="project" value="TreeGrafter"/>
</dbReference>
<feature type="domain" description="Chorein N-terminal" evidence="5">
    <location>
        <begin position="1"/>
        <end position="306"/>
    </location>
</feature>
<comment type="caution">
    <text evidence="8">The sequence shown here is derived from an EMBL/GenBank/DDBJ whole genome shotgun (WGS) entry which is preliminary data.</text>
</comment>
<evidence type="ECO:0000256" key="1">
    <source>
        <dbReference type="ARBA" id="ARBA00006545"/>
    </source>
</evidence>
<evidence type="ECO:0000256" key="4">
    <source>
        <dbReference type="SAM" id="MobiDB-lite"/>
    </source>
</evidence>
<name>A0A367KS40_RHIST</name>
<gene>
    <name evidence="8" type="ORF">CU098_000051</name>
</gene>
<dbReference type="EMBL" id="PJQM01000504">
    <property type="protein sequence ID" value="RCI05024.1"/>
    <property type="molecule type" value="Genomic_DNA"/>
</dbReference>
<dbReference type="InterPro" id="IPR026854">
    <property type="entry name" value="VPS13_N"/>
</dbReference>
<feature type="compositionally biased region" description="Polar residues" evidence="4">
    <location>
        <begin position="759"/>
        <end position="769"/>
    </location>
</feature>
<dbReference type="InterPro" id="IPR056747">
    <property type="entry name" value="VPS13-like_M"/>
</dbReference>
<dbReference type="Pfam" id="PF25036">
    <property type="entry name" value="VPS13_VAB"/>
    <property type="match status" value="1"/>
</dbReference>
<keyword evidence="2" id="KW-0813">Transport</keyword>
<keyword evidence="3" id="KW-0445">Lipid transport</keyword>
<comment type="similarity">
    <text evidence="1">Belongs to the VPS13 family.</text>
</comment>
<dbReference type="OrthoDB" id="428159at2759"/>
<evidence type="ECO:0000259" key="5">
    <source>
        <dbReference type="Pfam" id="PF12624"/>
    </source>
</evidence>
<feature type="non-terminal residue" evidence="8">
    <location>
        <position position="1"/>
    </location>
</feature>
<organism evidence="8 9">
    <name type="scientific">Rhizopus stolonifer</name>
    <name type="common">Rhizopus nigricans</name>
    <dbReference type="NCBI Taxonomy" id="4846"/>
    <lineage>
        <taxon>Eukaryota</taxon>
        <taxon>Fungi</taxon>
        <taxon>Fungi incertae sedis</taxon>
        <taxon>Mucoromycota</taxon>
        <taxon>Mucoromycotina</taxon>
        <taxon>Mucoromycetes</taxon>
        <taxon>Mucorales</taxon>
        <taxon>Mucorineae</taxon>
        <taxon>Rhizopodaceae</taxon>
        <taxon>Rhizopus</taxon>
    </lineage>
</organism>
<dbReference type="Pfam" id="PF25033">
    <property type="entry name" value="VPS13_M"/>
    <property type="match status" value="1"/>
</dbReference>
<accession>A0A367KS40</accession>
<evidence type="ECO:0000259" key="7">
    <source>
        <dbReference type="Pfam" id="PF25036"/>
    </source>
</evidence>
<feature type="region of interest" description="Disordered" evidence="4">
    <location>
        <begin position="181"/>
        <end position="200"/>
    </location>
</feature>
<dbReference type="Pfam" id="PF12624">
    <property type="entry name" value="VPS13_N"/>
    <property type="match status" value="1"/>
</dbReference>
<evidence type="ECO:0008006" key="10">
    <source>
        <dbReference type="Google" id="ProtNLM"/>
    </source>
</evidence>
<dbReference type="InterPro" id="IPR009543">
    <property type="entry name" value="VPS13_VAB"/>
</dbReference>
<dbReference type="GO" id="GO:0007005">
    <property type="term" value="P:mitochondrion organization"/>
    <property type="evidence" value="ECO:0007669"/>
    <property type="project" value="TreeGrafter"/>
</dbReference>
<evidence type="ECO:0000259" key="6">
    <source>
        <dbReference type="Pfam" id="PF25033"/>
    </source>
</evidence>
<evidence type="ECO:0000256" key="2">
    <source>
        <dbReference type="ARBA" id="ARBA00022448"/>
    </source>
</evidence>
<feature type="region of interest" description="Disordered" evidence="4">
    <location>
        <begin position="1417"/>
        <end position="1439"/>
    </location>
</feature>
<reference evidence="8 9" key="1">
    <citation type="journal article" date="2018" name="G3 (Bethesda)">
        <title>Phylogenetic and Phylogenomic Definition of Rhizopus Species.</title>
        <authorList>
            <person name="Gryganskyi A.P."/>
            <person name="Golan J."/>
            <person name="Dolatabadi S."/>
            <person name="Mondo S."/>
            <person name="Robb S."/>
            <person name="Idnurm A."/>
            <person name="Muszewska A."/>
            <person name="Steczkiewicz K."/>
            <person name="Masonjones S."/>
            <person name="Liao H.L."/>
            <person name="Gajdeczka M.T."/>
            <person name="Anike F."/>
            <person name="Vuek A."/>
            <person name="Anishchenko I.M."/>
            <person name="Voigt K."/>
            <person name="de Hoog G.S."/>
            <person name="Smith M.E."/>
            <person name="Heitman J."/>
            <person name="Vilgalys R."/>
            <person name="Stajich J.E."/>
        </authorList>
    </citation>
    <scope>NUCLEOTIDE SEQUENCE [LARGE SCALE GENOMIC DNA]</scope>
    <source>
        <strain evidence="8 9">LSU 92-RS-03</strain>
    </source>
</reference>
<feature type="compositionally biased region" description="Basic and acidic residues" evidence="4">
    <location>
        <begin position="748"/>
        <end position="758"/>
    </location>
</feature>
<evidence type="ECO:0000256" key="3">
    <source>
        <dbReference type="ARBA" id="ARBA00023055"/>
    </source>
</evidence>
<sequence length="2688" mass="304060">SGTGKVKLNKKFGESVPKTDVTLLFDEIAFGLDDHQYRDCILMLDLFHANLKKQKYLKFHPEKTKTAKTHPAEYFRFAGQAVLSEIHERKYKWSWDHFRTRRDQRLKYIECHVAHKLNEATPEQISALEELERLLSFEDIRFYRSMAKGKIRTKKIKLDLENQKKKEENANTSWWGWITGSSQTSNEHKDSEDTNGNIHITEEQRKELYDAIEYEEDKSSVVSSMDIPRDTIKFFLKTNLNRGSFTLKKNVKKKTEQELLSLVFNAVSLDVTQYVESIKIGAALGDLQLFDGSAQNTIYRQLVGPLYSSADNALSLKMRHLEIIYSPALIVGIIDFFRPPSSKMESVNALIAVAGDTFEELKLQTRAGLEFALETHTTLDVNINMDAPIIFIPESLTSVDSPVLIVDAGHINIDSQLADTKLVEEMKSKDITKYNAEDSKNLQSLMYDKFNLQLTQTKILIGNVQECLQQLQNNRPVGRVDPRLVDRIDMKFLVELCILPGKTEFTKFKISGHLPLISVNVSDSKYKIFMRILDLVIPNTSNNENTAKTSTPIPRDTSRSLLQSRFYNGQDLVLSDAGSEVSTASTSSMTASDAELFKLVFLVDKVSAVLHETCLVDNIKQDELLCEIVLESFELTVLTRPLDLLVDVSLKALNVVDKMEHGNEFHYLVTSDTFEKKPDTGPNHGKNLINVKYRQASKEHPQFISVYDGYDQTVDVILSTFTVIVTRNSVLRIYNWIMKTFTGPSAKPENDVSDERSSQRTSSLISDTSFQKRRRMSKADLTPVKPNISRMKVAIHMDSVNMILNNDGTRLGTLELSFGDLIVKLDPSTLEVLGKFGNFTLSDDTTLATSGSLNTPASEKYIVSIVGEDLADFSYKTYDPKDKENYLGYNQGLKLRMGSIQVVVTDTLQPTLNFLTEFLEMKFVYDAARDAALETAQQNQDEGNRFHFDVLIKSPLVVFPVAEDTIVAHLGEIRAKNKYLEIQRRDTNDIFASKRVPVTSIECGLYEISLRSGSENEYSSIIDDMDIAFDIESLEKPDEKSGPNSQIKGNISNVQMALTEKQYKSLLQVWDVVQKSFLSPPANEDALPNEDDSGGVSPSSLVSIDSHRSQESQVEKKKSQAVISLDLCIKLNTVCIEIMKANDQEVRSQVFSRLSFNGIAMKMQNMSDESMLMEVKMQSINFSDTRAESESKFKEILPSNTLNGPQFQFKMHMFKQKDKSITDMQVVVDSPKVILSLDYLLLLKDFFMAPFVLDEPTEAQKFAQSHGKNEDKNRILNAQQLQTQAPAAVFRYRVNVVDLEVICLASPERETSEAILLSFNQLRIDQQDTLEVGLEGIGMVLCRMDNIKESTLHFVEQFDVSLKIHNAAPNSVHNLMSIQLDVKPVIMRLSYQDAMLIMAIVNKGLMLVGSEEKTAEPLLDSDSDSNNGTGHAEQSTIPKPTGIEPYIVMSKESLVASFEGIQVVLIEDLHDLPFIDLQVNPFQIHASDWTRALKADADFSLAMKSFNFKNSHWEPLLEPWSFSVKITQSPTDKSMHIILNSQDLIYLNVTHTFIESSLMISQTLSEIKPLAKTAQTQVKPYLLLNMTGYDLYFWNMSDDAGDKKNTYTLENGQSMPWTFRNWKKRREKINLGKNLFGVQIDDWENIQNIAVDKEGQFAYCLKPENNGIPHRLIVDISLGNHIKKVTFRSGLLFENGSLQVMELAVVNQKRRILSDVIQLKPEDVYSVPIQLCYDQWIVVRPSAKYHWSKEMLVWSDILLPSFPKYIECAPLDQTVQPCMSYLFQIKKHVDHKSSLAKRYPLMKVQFCAPIEVENLLPFDFGLSLTEEESNTGVDVYIKKGEKACIHNLRGDNTLKINVDLKSEKYNLSETSIIKTAPKYNSLDEMLVITDHQQVSTNLNMYVSRTVSKIDALYIGIYAPYLIINKSGLPISLRAKHLYHQNKLPVESISAYKEGEDIVPAIFSYAENNYSNRSQISIDGSKWSDPISFEAVGNSQDVTLLSKTDSYARHAGIRVEEGKNTLRLTKIVTITPRYILKNNTHMNLEFCEFGTEDAISIKPDQRMALYQTTKSQVRWVCLRLEETQGRWSSPVNIQDIGKTYVKIDKETGEIPYLIRVSVHITNSTIFATFSKDEEWPYYIVNDSSVDIQFSQDEIDPDDYNLKSKQKKAFSKPRTFSLPTGERIKYSWDIPIAKEKRLVLSVGDRRRHINFEAVGSQVPFRYMKHRDGNIGSNTLSIDIVARDAALVLHITDFNLSKSLYRPKSSATSTLASISREGSIREAFETVNVQHVVNYAFELNLVGLGISVIDKDAEELTFATIKGIEFKYTDSNMYQSLRLSIEWFQVDNQLYGSTYPILCYPTTLPKVATELTTHPTLHIALDKVKDDQHGVMYFKAFSFLLQEMTFEVDETFLYALLDFAQFQNAPAVTGQRDDAFVMEIAEPEIEKTLALYYFEEFCIQPMRLNLSFVRTEKMNDSGTPQDTRNTPIGFVFNIFTMTLGNINDAPIKLNALMVDNLRASSDDLLSRIVLHYREQIIYQIHRVLGSIDIFGNPVGLFNTLSSGFGELFYEPYQGFVMSDRPQDVGIGIAKGVGGFMKKGIFGVTDSMSKFTGSIGKGLSAATMDKKFQEKRRTNMTRNKPTHAIYGVTHGVSYLGTSIASGVAGLVKRPVEGAEENGVVGFVEGVGRGIVG</sequence>
<evidence type="ECO:0000313" key="8">
    <source>
        <dbReference type="EMBL" id="RCI05024.1"/>
    </source>
</evidence>
<dbReference type="Proteomes" id="UP000253551">
    <property type="component" value="Unassembled WGS sequence"/>
</dbReference>
<feature type="domain" description="VPS13-like middle region" evidence="6">
    <location>
        <begin position="857"/>
        <end position="1567"/>
    </location>
</feature>
<protein>
    <recommendedName>
        <fullName evidence="10">Vacuolar protein sorting-associated protein 13</fullName>
    </recommendedName>
</protein>
<feature type="region of interest" description="Disordered" evidence="4">
    <location>
        <begin position="745"/>
        <end position="777"/>
    </location>
</feature>
<evidence type="ECO:0000313" key="9">
    <source>
        <dbReference type="Proteomes" id="UP000253551"/>
    </source>
</evidence>
<dbReference type="GO" id="GO:0006869">
    <property type="term" value="P:lipid transport"/>
    <property type="evidence" value="ECO:0007669"/>
    <property type="project" value="UniProtKB-KW"/>
</dbReference>
<dbReference type="STRING" id="4846.A0A367KS40"/>
<dbReference type="PANTHER" id="PTHR16166">
    <property type="entry name" value="VACUOLAR PROTEIN SORTING-ASSOCIATED PROTEIN VPS13"/>
    <property type="match status" value="1"/>
</dbReference>
<feature type="compositionally biased region" description="Polar residues" evidence="4">
    <location>
        <begin position="1424"/>
        <end position="1438"/>
    </location>
</feature>
<proteinExistence type="inferred from homology"/>
<feature type="compositionally biased region" description="Basic and acidic residues" evidence="4">
    <location>
        <begin position="1105"/>
        <end position="1116"/>
    </location>
</feature>